<sequence length="349" mass="38841">MVGMTDELRLSVSLVFPYSISQKFRLTYQNNDQDLLNIPKPAVFYSWVMSINLLTTLISHFDIRLEEFTIICKPNTIQFLSHPSSPEELLKPARSRKQLHTGLTFNTEDFQSYNVKEEVGFTLKFKEFKAALTLAKETSAHLGAAFTCGGEPIFLGLDFQECVLAEFVLATNELSEIAINACQRDQYDSSIQSQLTQPLARKREVATSFQDQASFSLDQEPVNFSFHGENELFSSGHVVSEFSFAPGNDSLSQTASFSTVPLDPSPKRTRFNYSNVLDDEPFSHASSNQPQTTSSIPASYQASGPTRENILRTSIPDKATLGGSSYPDDPMGSSPIDVNDEFYYPGTPQ</sequence>
<protein>
    <submittedName>
        <fullName evidence="1">Uncharacterized protein</fullName>
    </submittedName>
</protein>
<dbReference type="Proteomes" id="UP001165960">
    <property type="component" value="Unassembled WGS sequence"/>
</dbReference>
<comment type="caution">
    <text evidence="1">The sequence shown here is derived from an EMBL/GenBank/DDBJ whole genome shotgun (WGS) entry which is preliminary data.</text>
</comment>
<keyword evidence="2" id="KW-1185">Reference proteome</keyword>
<name>A0ACC2UIC5_9FUNG</name>
<dbReference type="EMBL" id="QTSX02000715">
    <property type="protein sequence ID" value="KAJ9086585.1"/>
    <property type="molecule type" value="Genomic_DNA"/>
</dbReference>
<evidence type="ECO:0000313" key="2">
    <source>
        <dbReference type="Proteomes" id="UP001165960"/>
    </source>
</evidence>
<reference evidence="1" key="1">
    <citation type="submission" date="2022-04" db="EMBL/GenBank/DDBJ databases">
        <title>Genome of the entomopathogenic fungus Entomophthora muscae.</title>
        <authorList>
            <person name="Elya C."/>
            <person name="Lovett B.R."/>
            <person name="Lee E."/>
            <person name="Macias A.M."/>
            <person name="Hajek A.E."/>
            <person name="De Bivort B.L."/>
            <person name="Kasson M.T."/>
            <person name="De Fine Licht H.H."/>
            <person name="Stajich J.E."/>
        </authorList>
    </citation>
    <scope>NUCLEOTIDE SEQUENCE</scope>
    <source>
        <strain evidence="1">Berkeley</strain>
    </source>
</reference>
<organism evidence="1 2">
    <name type="scientific">Entomophthora muscae</name>
    <dbReference type="NCBI Taxonomy" id="34485"/>
    <lineage>
        <taxon>Eukaryota</taxon>
        <taxon>Fungi</taxon>
        <taxon>Fungi incertae sedis</taxon>
        <taxon>Zoopagomycota</taxon>
        <taxon>Entomophthoromycotina</taxon>
        <taxon>Entomophthoromycetes</taxon>
        <taxon>Entomophthorales</taxon>
        <taxon>Entomophthoraceae</taxon>
        <taxon>Entomophthora</taxon>
    </lineage>
</organism>
<proteinExistence type="predicted"/>
<gene>
    <name evidence="1" type="ORF">DSO57_1002307</name>
</gene>
<evidence type="ECO:0000313" key="1">
    <source>
        <dbReference type="EMBL" id="KAJ9086585.1"/>
    </source>
</evidence>
<accession>A0ACC2UIC5</accession>